<dbReference type="PANTHER" id="PTHR33053:SF25">
    <property type="entry name" value="TRANSPOSASE DOMAIN-CONTAINING PROTEIN"/>
    <property type="match status" value="1"/>
</dbReference>
<organism evidence="2 3">
    <name type="scientific">Lasius niger</name>
    <name type="common">Black garden ant</name>
    <dbReference type="NCBI Taxonomy" id="67767"/>
    <lineage>
        <taxon>Eukaryota</taxon>
        <taxon>Metazoa</taxon>
        <taxon>Ecdysozoa</taxon>
        <taxon>Arthropoda</taxon>
        <taxon>Hexapoda</taxon>
        <taxon>Insecta</taxon>
        <taxon>Pterygota</taxon>
        <taxon>Neoptera</taxon>
        <taxon>Endopterygota</taxon>
        <taxon>Hymenoptera</taxon>
        <taxon>Apocrita</taxon>
        <taxon>Aculeata</taxon>
        <taxon>Formicoidea</taxon>
        <taxon>Formicidae</taxon>
        <taxon>Formicinae</taxon>
        <taxon>Lasius</taxon>
        <taxon>Lasius</taxon>
    </lineage>
</organism>
<feature type="region of interest" description="Disordered" evidence="1">
    <location>
        <begin position="822"/>
        <end position="852"/>
    </location>
</feature>
<evidence type="ECO:0008006" key="4">
    <source>
        <dbReference type="Google" id="ProtNLM"/>
    </source>
</evidence>
<evidence type="ECO:0000313" key="3">
    <source>
        <dbReference type="Proteomes" id="UP000036403"/>
    </source>
</evidence>
<dbReference type="Proteomes" id="UP000036403">
    <property type="component" value="Unassembled WGS sequence"/>
</dbReference>
<protein>
    <recommendedName>
        <fullName evidence="4">DUF4806 domain-containing protein</fullName>
    </recommendedName>
</protein>
<evidence type="ECO:0000256" key="1">
    <source>
        <dbReference type="SAM" id="MobiDB-lite"/>
    </source>
</evidence>
<accession>A0A0J7KF53</accession>
<feature type="compositionally biased region" description="Acidic residues" evidence="1">
    <location>
        <begin position="52"/>
        <end position="65"/>
    </location>
</feature>
<dbReference type="AlphaFoldDB" id="A0A0J7KF53"/>
<dbReference type="PaxDb" id="67767-A0A0J7KF53"/>
<feature type="compositionally biased region" description="Acidic residues" evidence="1">
    <location>
        <begin position="1"/>
        <end position="11"/>
    </location>
</feature>
<feature type="compositionally biased region" description="Low complexity" evidence="1">
    <location>
        <begin position="42"/>
        <end position="51"/>
    </location>
</feature>
<sequence length="1122" mass="128819">MESDEDTEIDEDRNNYNESDTYQRDRESDENAEKSDEENTGDNRSNSSADTSSEDDDREEIEINENLENLHGSSSNSDSEYNVNIGNDNPNSIPVFGTQHDRDAYILRTLKEWALRGVSRKKINDMLSRLQPLFPILPKTYKTLLKTPRKVPLKAIGTGKMWYKGIQANIRQKLSDAYIMDKGEIVMDVNIDGLNLYDSTYGEFWPILGSFSDEADPFIIGVFYGNKKPEDVHMFLEDYVREVKELNENGFEMGGIVYPFRIRNYILDAPARAFIKQCIGHTGRFSCEKCTVEGERFQNRLTFTNLDCQRRTNDSFVARENPQHHIGISPLEGIGTGMVSQFRLDSMHLIYLGVFKRIIHFLVEGSGHYRLRRRTIMEISVSLEEIAKNIPREFNRKPRTLKHYNRYKATEWRRLLLYDGVKIFKDHLDSKIYDLYLMLHSTIYILSSPFLVTTMIDVGEYILREFVIHSAKAFGQEFVVYNVYSLTHLAEEYRSHDSLETFSAFKYENYLGVISRTLGSTYKPLQQLEYRDIETDGTLKNPTPYSLVKFLEEDGDDLIEIVPTKWLVGKDKAYWPPKKGSRDKITRWVMSLIDPDTSWEQFSIVLKHQYLTYNNARKALVKAEEETNIDSNVSDCEVPRKKKRPIRFESDDSDNDVPPKRCQTMAVSDSEDDLNQENAKSVLRDKVQSILKNVSSRKRKPFSEQFLNRVVGEQNKNDYTILKKINSDNNRTKCIVVETTAEGNVNRKYLYQHLAENEKSLFQERNTTFSGKATKHRSAENAHAHDGLVYISVADRDNIKDIKVDISAKNADVDGNNNEELALTRSASVLPPREFTPPPEPSNRPDDNFDIQNLHSFTMDDASPAEHNRPSLQSLPSPLLSSPPLSPLLLLSPSKVKLLAEKSKNTSALENSSLKVERNIPLDLKLLKLTFNNCVTKIKEIYMQTMMRKLSQQVTIPLLQKEPSAVQLVKAELLQEMSSKIDILLINQEKILRKLFPEELTVIRPKNLPPLPLRTHEAFNAFENFLQNDMNFNATVDYFASFSRADTEKSAVGKLLPKIISNTLARILNWTGSGSIKLGIEGTTLHEALQCAILKNFPKSDLQAATRTMKRWFHTSNQRKVD</sequence>
<evidence type="ECO:0000313" key="2">
    <source>
        <dbReference type="EMBL" id="KMQ88836.1"/>
    </source>
</evidence>
<feature type="compositionally biased region" description="Polar residues" evidence="1">
    <location>
        <begin position="71"/>
        <end position="86"/>
    </location>
</feature>
<proteinExistence type="predicted"/>
<gene>
    <name evidence="2" type="ORF">RF55_11610</name>
</gene>
<feature type="region of interest" description="Disordered" evidence="1">
    <location>
        <begin position="640"/>
        <end position="659"/>
    </location>
</feature>
<feature type="compositionally biased region" description="Basic and acidic residues" evidence="1">
    <location>
        <begin position="21"/>
        <end position="34"/>
    </location>
</feature>
<dbReference type="EMBL" id="LBMM01008486">
    <property type="protein sequence ID" value="KMQ88836.1"/>
    <property type="molecule type" value="Genomic_DNA"/>
</dbReference>
<dbReference type="PANTHER" id="PTHR33053">
    <property type="entry name" value="PROTEIN, PUTATIVE-RELATED"/>
    <property type="match status" value="1"/>
</dbReference>
<comment type="caution">
    <text evidence="2">The sequence shown here is derived from an EMBL/GenBank/DDBJ whole genome shotgun (WGS) entry which is preliminary data.</text>
</comment>
<feature type="region of interest" description="Disordered" evidence="1">
    <location>
        <begin position="1"/>
        <end position="86"/>
    </location>
</feature>
<reference evidence="2 3" key="1">
    <citation type="submission" date="2015-04" db="EMBL/GenBank/DDBJ databases">
        <title>Lasius niger genome sequencing.</title>
        <authorList>
            <person name="Konorov E.A."/>
            <person name="Nikitin M.A."/>
            <person name="Kirill M.V."/>
            <person name="Chang P."/>
        </authorList>
    </citation>
    <scope>NUCLEOTIDE SEQUENCE [LARGE SCALE GENOMIC DNA]</scope>
    <source>
        <tissue evidence="2">Whole</tissue>
    </source>
</reference>
<dbReference type="OrthoDB" id="10552587at2759"/>
<name>A0A0J7KF53_LASNI</name>
<keyword evidence="3" id="KW-1185">Reference proteome</keyword>